<keyword evidence="2" id="KW-0436">Ligase</keyword>
<dbReference type="GO" id="GO:0005634">
    <property type="term" value="C:nucleus"/>
    <property type="evidence" value="ECO:0007669"/>
    <property type="project" value="TreeGrafter"/>
</dbReference>
<dbReference type="GO" id="GO:0003910">
    <property type="term" value="F:DNA ligase (ATP) activity"/>
    <property type="evidence" value="ECO:0007669"/>
    <property type="project" value="InterPro"/>
</dbReference>
<dbReference type="PROSITE" id="PS50160">
    <property type="entry name" value="DNA_LIGASE_A3"/>
    <property type="match status" value="1"/>
</dbReference>
<dbReference type="PANTHER" id="PTHR45674">
    <property type="entry name" value="DNA LIGASE 1/3 FAMILY MEMBER"/>
    <property type="match status" value="1"/>
</dbReference>
<reference evidence="4 5" key="1">
    <citation type="submission" date="2019-07" db="EMBL/GenBank/DDBJ databases">
        <title>Annotation for the trematode Paragonimus westermani.</title>
        <authorList>
            <person name="Choi Y.-J."/>
        </authorList>
    </citation>
    <scope>NUCLEOTIDE SEQUENCE [LARGE SCALE GENOMIC DNA]</scope>
    <source>
        <strain evidence="4">180907_Pwestermani</strain>
    </source>
</reference>
<accession>A0A8T0DBL2</accession>
<keyword evidence="5" id="KW-1185">Reference proteome</keyword>
<dbReference type="GO" id="GO:0006310">
    <property type="term" value="P:DNA recombination"/>
    <property type="evidence" value="ECO:0007669"/>
    <property type="project" value="InterPro"/>
</dbReference>
<dbReference type="GO" id="GO:0006281">
    <property type="term" value="P:DNA repair"/>
    <property type="evidence" value="ECO:0007669"/>
    <property type="project" value="InterPro"/>
</dbReference>
<sequence length="206" mass="23369">MLANPTRGVTDVFKRFDGADSTCGYKYDGERAQIHVLNPRLICVCSRDQEDTTSKYPDIVNIVMPSVLDLISLTEKARKHLAVEAMAQERCVAAWDRQTGQILPFQISSTRKRKEVDEAAFNVKVRVYSFDLFYLNGVSLIEKPLRVLREILREVCFQVHEEFMVTTTLDSPDTDVIAGILKESIKGKCEGLMVKTLDRNSTYEIA</sequence>
<dbReference type="OrthoDB" id="206088at2759"/>
<dbReference type="GO" id="GO:1903461">
    <property type="term" value="P:Okazaki fragment processing involved in mitotic DNA replication"/>
    <property type="evidence" value="ECO:0007669"/>
    <property type="project" value="TreeGrafter"/>
</dbReference>
<evidence type="ECO:0000313" key="5">
    <source>
        <dbReference type="Proteomes" id="UP000699462"/>
    </source>
</evidence>
<dbReference type="AlphaFoldDB" id="A0A8T0DBL2"/>
<comment type="similarity">
    <text evidence="1">Belongs to the ATP-dependent DNA ligase family.</text>
</comment>
<dbReference type="EMBL" id="JTDF01007126">
    <property type="protein sequence ID" value="KAF8565223.1"/>
    <property type="molecule type" value="Genomic_DNA"/>
</dbReference>
<evidence type="ECO:0000313" key="4">
    <source>
        <dbReference type="EMBL" id="KAF8565223.1"/>
    </source>
</evidence>
<evidence type="ECO:0000256" key="2">
    <source>
        <dbReference type="ARBA" id="ARBA00022598"/>
    </source>
</evidence>
<dbReference type="Gene3D" id="3.30.470.30">
    <property type="entry name" value="DNA ligase/mRNA capping enzyme"/>
    <property type="match status" value="1"/>
</dbReference>
<organism evidence="4 5">
    <name type="scientific">Paragonimus westermani</name>
    <dbReference type="NCBI Taxonomy" id="34504"/>
    <lineage>
        <taxon>Eukaryota</taxon>
        <taxon>Metazoa</taxon>
        <taxon>Spiralia</taxon>
        <taxon>Lophotrochozoa</taxon>
        <taxon>Platyhelminthes</taxon>
        <taxon>Trematoda</taxon>
        <taxon>Digenea</taxon>
        <taxon>Plagiorchiida</taxon>
        <taxon>Troglotremata</taxon>
        <taxon>Troglotrematidae</taxon>
        <taxon>Paragonimus</taxon>
    </lineage>
</organism>
<dbReference type="SUPFAM" id="SSF56091">
    <property type="entry name" value="DNA ligase/mRNA capping enzyme, catalytic domain"/>
    <property type="match status" value="1"/>
</dbReference>
<comment type="caution">
    <text evidence="4">The sequence shown here is derived from an EMBL/GenBank/DDBJ whole genome shotgun (WGS) entry which is preliminary data.</text>
</comment>
<dbReference type="InterPro" id="IPR012310">
    <property type="entry name" value="DNA_ligase_ATP-dep_cent"/>
</dbReference>
<dbReference type="PANTHER" id="PTHR45674:SF4">
    <property type="entry name" value="DNA LIGASE 1"/>
    <property type="match status" value="1"/>
</dbReference>
<feature type="domain" description="ATP-dependent DNA ligase family profile" evidence="3">
    <location>
        <begin position="118"/>
        <end position="206"/>
    </location>
</feature>
<evidence type="ECO:0000259" key="3">
    <source>
        <dbReference type="PROSITE" id="PS50160"/>
    </source>
</evidence>
<dbReference type="GO" id="GO:0005524">
    <property type="term" value="F:ATP binding"/>
    <property type="evidence" value="ECO:0007669"/>
    <property type="project" value="InterPro"/>
</dbReference>
<dbReference type="InterPro" id="IPR050191">
    <property type="entry name" value="ATP-dep_DNA_ligase"/>
</dbReference>
<proteinExistence type="inferred from homology"/>
<dbReference type="CDD" id="cd07900">
    <property type="entry name" value="Adenylation_DNA_ligase_I_Euk"/>
    <property type="match status" value="1"/>
</dbReference>
<gene>
    <name evidence="4" type="ORF">P879_08923</name>
</gene>
<dbReference type="Pfam" id="PF01068">
    <property type="entry name" value="DNA_ligase_A_M"/>
    <property type="match status" value="1"/>
</dbReference>
<evidence type="ECO:0000256" key="1">
    <source>
        <dbReference type="ARBA" id="ARBA00007572"/>
    </source>
</evidence>
<dbReference type="Proteomes" id="UP000699462">
    <property type="component" value="Unassembled WGS sequence"/>
</dbReference>
<name>A0A8T0DBL2_9TREM</name>
<dbReference type="GO" id="GO:0005739">
    <property type="term" value="C:mitochondrion"/>
    <property type="evidence" value="ECO:0007669"/>
    <property type="project" value="TreeGrafter"/>
</dbReference>
<protein>
    <recommendedName>
        <fullName evidence="3">ATP-dependent DNA ligase family profile domain-containing protein</fullName>
    </recommendedName>
</protein>